<keyword evidence="1" id="KW-0472">Membrane</keyword>
<evidence type="ECO:0000259" key="3">
    <source>
        <dbReference type="Pfam" id="PF19040"/>
    </source>
</evidence>
<feature type="transmembrane region" description="Helical" evidence="1">
    <location>
        <begin position="266"/>
        <end position="287"/>
    </location>
</feature>
<feature type="transmembrane region" description="Helical" evidence="1">
    <location>
        <begin position="37"/>
        <end position="59"/>
    </location>
</feature>
<feature type="domain" description="Acyltransferase 3" evidence="2">
    <location>
        <begin position="13"/>
        <end position="384"/>
    </location>
</feature>
<feature type="domain" description="SGNH" evidence="3">
    <location>
        <begin position="494"/>
        <end position="708"/>
    </location>
</feature>
<dbReference type="GO" id="GO:0016020">
    <property type="term" value="C:membrane"/>
    <property type="evidence" value="ECO:0007669"/>
    <property type="project" value="TreeGrafter"/>
</dbReference>
<accession>A0A6J6DQK2</accession>
<feature type="transmembrane region" description="Helical" evidence="1">
    <location>
        <begin position="293"/>
        <end position="311"/>
    </location>
</feature>
<feature type="transmembrane region" description="Helical" evidence="1">
    <location>
        <begin position="332"/>
        <end position="354"/>
    </location>
</feature>
<evidence type="ECO:0000256" key="1">
    <source>
        <dbReference type="SAM" id="Phobius"/>
    </source>
</evidence>
<feature type="transmembrane region" description="Helical" evidence="1">
    <location>
        <begin position="404"/>
        <end position="426"/>
    </location>
</feature>
<keyword evidence="1" id="KW-0812">Transmembrane</keyword>
<feature type="transmembrane region" description="Helical" evidence="1">
    <location>
        <begin position="192"/>
        <end position="216"/>
    </location>
</feature>
<dbReference type="AlphaFoldDB" id="A0A6J6DQK2"/>
<dbReference type="InterPro" id="IPR050879">
    <property type="entry name" value="Acyltransferase_3"/>
</dbReference>
<gene>
    <name evidence="4" type="ORF">UFOPK1591_00993</name>
</gene>
<evidence type="ECO:0000259" key="2">
    <source>
        <dbReference type="Pfam" id="PF01757"/>
    </source>
</evidence>
<feature type="transmembrane region" description="Helical" evidence="1">
    <location>
        <begin position="366"/>
        <end position="383"/>
    </location>
</feature>
<feature type="transmembrane region" description="Helical" evidence="1">
    <location>
        <begin position="80"/>
        <end position="98"/>
    </location>
</feature>
<reference evidence="4" key="1">
    <citation type="submission" date="2020-05" db="EMBL/GenBank/DDBJ databases">
        <authorList>
            <person name="Chiriac C."/>
            <person name="Salcher M."/>
            <person name="Ghai R."/>
            <person name="Kavagutti S V."/>
        </authorList>
    </citation>
    <scope>NUCLEOTIDE SEQUENCE</scope>
</reference>
<dbReference type="GO" id="GO:0016747">
    <property type="term" value="F:acyltransferase activity, transferring groups other than amino-acyl groups"/>
    <property type="evidence" value="ECO:0007669"/>
    <property type="project" value="InterPro"/>
</dbReference>
<dbReference type="PANTHER" id="PTHR23028:SF53">
    <property type="entry name" value="ACYL_TRANSF_3 DOMAIN-CONTAINING PROTEIN"/>
    <property type="match status" value="1"/>
</dbReference>
<sequence length="724" mass="79146">MATKSTRAPLRSDIQVLRAFAVLSVVGFHLWPHAFAGGFIGVDVFFVISGYLITMHLISEVFRNGSIRVGTFWARRARRLLPAALLVVLATSILVFSFQPSALWLQFVRQAVASVFYFENWALALEATNYLSADKAPTAVQQFWSLSVEEQFYIAWPLLMILAIVASKAILRLRSFTSTSVSRSLHDTKVRDLRIGLLVVFGAVVLASFAYSVIAVQQGEPVAYFSTFSRAWEFGSGGLLALVVSWRSFPTGATTESPRARSVSQYAFRVAISLCGWLGLAISLWALNEKTPFPGLAALLPVVSTILVIAANGSSPPTRGAMNPIRLTVHRLIALAAWVGGISYSVYLWHWPLIVIYPSVGGREPSFLVKLAILVLTIALAWATKKWVEDPVRYWKFLTARTNWRTGALALVAGVLVLIPSITVGISQSVEEERRSIIERSLATDSCFGAAFIENPASCSSRTFPLLQPNPAVAEEDKAALYDKGCISETSELVECTFGEPSAPFRIALVGDSHSASWFPALEPMISSGKVTVTTFMRFSCVFTESPRSEGFKPCTEWSPKVASRLAGGQAYDLVLIVGYSTNLREEVDNGFLSPAQIIQGLESAWQPLLDRGTRIVVIRDNPEWPEAPSLCLSSASDPKSCDAPKSNFESQTDYQFLAAESIQGVNALDMTRYFCSSIECYSSVGGVTVYLDRSHLSATYARTLSSALFGELSALGIFDESTQ</sequence>
<keyword evidence="1" id="KW-1133">Transmembrane helix</keyword>
<proteinExistence type="predicted"/>
<dbReference type="Pfam" id="PF19040">
    <property type="entry name" value="SGNH"/>
    <property type="match status" value="1"/>
</dbReference>
<name>A0A6J6DQK2_9ZZZZ</name>
<dbReference type="PANTHER" id="PTHR23028">
    <property type="entry name" value="ACETYLTRANSFERASE"/>
    <property type="match status" value="1"/>
</dbReference>
<evidence type="ECO:0000313" key="4">
    <source>
        <dbReference type="EMBL" id="CAB4565229.1"/>
    </source>
</evidence>
<feature type="transmembrane region" description="Helical" evidence="1">
    <location>
        <begin position="12"/>
        <end position="31"/>
    </location>
</feature>
<dbReference type="InterPro" id="IPR043968">
    <property type="entry name" value="SGNH"/>
</dbReference>
<feature type="transmembrane region" description="Helical" evidence="1">
    <location>
        <begin position="153"/>
        <end position="171"/>
    </location>
</feature>
<dbReference type="InterPro" id="IPR002656">
    <property type="entry name" value="Acyl_transf_3_dom"/>
</dbReference>
<feature type="transmembrane region" description="Helical" evidence="1">
    <location>
        <begin position="222"/>
        <end position="246"/>
    </location>
</feature>
<protein>
    <submittedName>
        <fullName evidence="4">Unannotated protein</fullName>
    </submittedName>
</protein>
<dbReference type="GO" id="GO:0009103">
    <property type="term" value="P:lipopolysaccharide biosynthetic process"/>
    <property type="evidence" value="ECO:0007669"/>
    <property type="project" value="TreeGrafter"/>
</dbReference>
<dbReference type="Pfam" id="PF01757">
    <property type="entry name" value="Acyl_transf_3"/>
    <property type="match status" value="1"/>
</dbReference>
<organism evidence="4">
    <name type="scientific">freshwater metagenome</name>
    <dbReference type="NCBI Taxonomy" id="449393"/>
    <lineage>
        <taxon>unclassified sequences</taxon>
        <taxon>metagenomes</taxon>
        <taxon>ecological metagenomes</taxon>
    </lineage>
</organism>
<dbReference type="EMBL" id="CAEZTD010000075">
    <property type="protein sequence ID" value="CAB4565229.1"/>
    <property type="molecule type" value="Genomic_DNA"/>
</dbReference>